<evidence type="ECO:0000256" key="1">
    <source>
        <dbReference type="SAM" id="SignalP"/>
    </source>
</evidence>
<sequence length="181" mass="20515">MRRFLLALGALLCAVSTAVTATPEIEVNVEKRNDTFVIDSSFEAGVPVRVAWRVLTDFDNMAKILHNLNTSRVISRSGNTVRVRQEGTARFGLFSYTFTSEREIELEPRKRILARQIAGNTKSYSSEMEIAPSDGGTRFRYHAEMTLDSGIARLLGGPFIRHEITEQFGWMIDEMERRQTP</sequence>
<feature type="signal peptide" evidence="1">
    <location>
        <begin position="1"/>
        <end position="21"/>
    </location>
</feature>
<keyword evidence="3" id="KW-1185">Reference proteome</keyword>
<dbReference type="Proteomes" id="UP000198607">
    <property type="component" value="Unassembled WGS sequence"/>
</dbReference>
<dbReference type="SUPFAM" id="SSF55961">
    <property type="entry name" value="Bet v1-like"/>
    <property type="match status" value="1"/>
</dbReference>
<accession>A0A1G8NCG1</accession>
<evidence type="ECO:0000313" key="2">
    <source>
        <dbReference type="EMBL" id="SDI77981.1"/>
    </source>
</evidence>
<dbReference type="Gene3D" id="3.30.530.20">
    <property type="match status" value="1"/>
</dbReference>
<dbReference type="STRING" id="83767.SAMN05660652_04029"/>
<reference evidence="2 3" key="1">
    <citation type="submission" date="2016-10" db="EMBL/GenBank/DDBJ databases">
        <authorList>
            <person name="de Groot N.N."/>
        </authorList>
    </citation>
    <scope>NUCLEOTIDE SEQUENCE [LARGE SCALE GENOMIC DNA]</scope>
    <source>
        <strain evidence="2 3">DSM 5885</strain>
    </source>
</reference>
<dbReference type="AlphaFoldDB" id="A0A1G8NCG1"/>
<dbReference type="InterPro" id="IPR019587">
    <property type="entry name" value="Polyketide_cyclase/dehydratase"/>
</dbReference>
<proteinExistence type="predicted"/>
<keyword evidence="1" id="KW-0732">Signal</keyword>
<dbReference type="EMBL" id="FNCY01000029">
    <property type="protein sequence ID" value="SDI77981.1"/>
    <property type="molecule type" value="Genomic_DNA"/>
</dbReference>
<feature type="chain" id="PRO_5011523673" evidence="1">
    <location>
        <begin position="22"/>
        <end position="181"/>
    </location>
</feature>
<evidence type="ECO:0000313" key="3">
    <source>
        <dbReference type="Proteomes" id="UP000198607"/>
    </source>
</evidence>
<organism evidence="2 3">
    <name type="scientific">Propionivibrio dicarboxylicus</name>
    <dbReference type="NCBI Taxonomy" id="83767"/>
    <lineage>
        <taxon>Bacteria</taxon>
        <taxon>Pseudomonadati</taxon>
        <taxon>Pseudomonadota</taxon>
        <taxon>Betaproteobacteria</taxon>
        <taxon>Rhodocyclales</taxon>
        <taxon>Rhodocyclaceae</taxon>
        <taxon>Propionivibrio</taxon>
    </lineage>
</organism>
<gene>
    <name evidence="2" type="ORF">SAMN05660652_04029</name>
</gene>
<name>A0A1G8NCG1_9RHOO</name>
<dbReference type="InterPro" id="IPR023393">
    <property type="entry name" value="START-like_dom_sf"/>
</dbReference>
<protein>
    <submittedName>
        <fullName evidence="2">Carbon monoxide dehydrogenase subunit G</fullName>
    </submittedName>
</protein>
<dbReference type="RefSeq" id="WP_176786004.1">
    <property type="nucleotide sequence ID" value="NZ_FNCY01000029.1"/>
</dbReference>
<dbReference type="Pfam" id="PF10604">
    <property type="entry name" value="Polyketide_cyc2"/>
    <property type="match status" value="1"/>
</dbReference>